<dbReference type="CDD" id="cd07040">
    <property type="entry name" value="HP"/>
    <property type="match status" value="1"/>
</dbReference>
<protein>
    <submittedName>
        <fullName evidence="2">Phosphohistidine phosphatase</fullName>
    </submittedName>
</protein>
<comment type="caution">
    <text evidence="2">The sequence shown here is derived from an EMBL/GenBank/DDBJ whole genome shotgun (WGS) entry which is preliminary data.</text>
</comment>
<evidence type="ECO:0000313" key="2">
    <source>
        <dbReference type="EMBL" id="ROO24982.1"/>
    </source>
</evidence>
<name>A0A423PH92_9GAMM</name>
<dbReference type="SUPFAM" id="SSF53254">
    <property type="entry name" value="Phosphoglycerate mutase-like"/>
    <property type="match status" value="1"/>
</dbReference>
<keyword evidence="1" id="KW-0732">Signal</keyword>
<organism evidence="2 3">
    <name type="scientific">Salinisphaera orenii MK-B5</name>
    <dbReference type="NCBI Taxonomy" id="856730"/>
    <lineage>
        <taxon>Bacteria</taxon>
        <taxon>Pseudomonadati</taxon>
        <taxon>Pseudomonadota</taxon>
        <taxon>Gammaproteobacteria</taxon>
        <taxon>Salinisphaerales</taxon>
        <taxon>Salinisphaeraceae</taxon>
        <taxon>Salinisphaera</taxon>
    </lineage>
</organism>
<sequence length="196" mass="20260">MMGGIARSGRIVVLAAAVLASVFGAGTAAAADAAGLWRGLAAGETVALMRHASAPGLGDPANFALDDCDTQRNLSAAGRAEARAIGARLRDHGIDHAVVRSSRWCRCLDTARLLDVGEVVPTPALDSFFEDREAGPGQTRTVRRLLADDASGRPRVLVTHQVNITALTDVFPASGEIVVVRPGPEGLAVVGRIAPP</sequence>
<reference evidence="2 3" key="1">
    <citation type="submission" date="2013-10" db="EMBL/GenBank/DDBJ databases">
        <title>Salinisphaera orenii MK-B5 Genome Sequencing.</title>
        <authorList>
            <person name="Lai Q."/>
            <person name="Li C."/>
            <person name="Shao Z."/>
        </authorList>
    </citation>
    <scope>NUCLEOTIDE SEQUENCE [LARGE SCALE GENOMIC DNA]</scope>
    <source>
        <strain evidence="2 3">MK-B5</strain>
    </source>
</reference>
<dbReference type="Pfam" id="PF00300">
    <property type="entry name" value="His_Phos_1"/>
    <property type="match status" value="1"/>
</dbReference>
<keyword evidence="3" id="KW-1185">Reference proteome</keyword>
<accession>A0A423PH92</accession>
<evidence type="ECO:0000313" key="3">
    <source>
        <dbReference type="Proteomes" id="UP000283993"/>
    </source>
</evidence>
<proteinExistence type="predicted"/>
<dbReference type="AlphaFoldDB" id="A0A423PH92"/>
<feature type="chain" id="PRO_5018985616" evidence="1">
    <location>
        <begin position="31"/>
        <end position="196"/>
    </location>
</feature>
<dbReference type="InterPro" id="IPR029033">
    <property type="entry name" value="His_PPase_superfam"/>
</dbReference>
<dbReference type="EMBL" id="AYKH01000040">
    <property type="protein sequence ID" value="ROO24982.1"/>
    <property type="molecule type" value="Genomic_DNA"/>
</dbReference>
<gene>
    <name evidence="2" type="ORF">SAOR_13470</name>
</gene>
<feature type="signal peptide" evidence="1">
    <location>
        <begin position="1"/>
        <end position="30"/>
    </location>
</feature>
<evidence type="ECO:0000256" key="1">
    <source>
        <dbReference type="SAM" id="SignalP"/>
    </source>
</evidence>
<dbReference type="InterPro" id="IPR013078">
    <property type="entry name" value="His_Pase_superF_clade-1"/>
</dbReference>
<dbReference type="Gene3D" id="3.40.50.1240">
    <property type="entry name" value="Phosphoglycerate mutase-like"/>
    <property type="match status" value="1"/>
</dbReference>
<dbReference type="Proteomes" id="UP000283993">
    <property type="component" value="Unassembled WGS sequence"/>
</dbReference>